<keyword evidence="2 7" id="KW-0813">Transport</keyword>
<dbReference type="STRING" id="394096.DB31_2447"/>
<evidence type="ECO:0000256" key="7">
    <source>
        <dbReference type="RuleBase" id="RU363032"/>
    </source>
</evidence>
<keyword evidence="4 7" id="KW-0812">Transmembrane</keyword>
<dbReference type="Proteomes" id="UP000028725">
    <property type="component" value="Unassembled WGS sequence"/>
</dbReference>
<evidence type="ECO:0000259" key="8">
    <source>
        <dbReference type="PROSITE" id="PS50928"/>
    </source>
</evidence>
<dbReference type="PATRIC" id="fig|394096.3.peg.6780"/>
<dbReference type="PANTHER" id="PTHR30465:SF0">
    <property type="entry name" value="OLIGOPEPTIDE TRANSPORT SYSTEM PERMEASE PROTEIN APPB"/>
    <property type="match status" value="1"/>
</dbReference>
<accession>A0A085W8M1</accession>
<evidence type="ECO:0000256" key="3">
    <source>
        <dbReference type="ARBA" id="ARBA00022475"/>
    </source>
</evidence>
<organism evidence="9 10">
    <name type="scientific">Hyalangium minutum</name>
    <dbReference type="NCBI Taxonomy" id="394096"/>
    <lineage>
        <taxon>Bacteria</taxon>
        <taxon>Pseudomonadati</taxon>
        <taxon>Myxococcota</taxon>
        <taxon>Myxococcia</taxon>
        <taxon>Myxococcales</taxon>
        <taxon>Cystobacterineae</taxon>
        <taxon>Archangiaceae</taxon>
        <taxon>Hyalangium</taxon>
    </lineage>
</organism>
<dbReference type="RefSeq" id="WP_044195271.1">
    <property type="nucleotide sequence ID" value="NZ_JMCB01000015.1"/>
</dbReference>
<feature type="transmembrane region" description="Helical" evidence="7">
    <location>
        <begin position="257"/>
        <end position="285"/>
    </location>
</feature>
<name>A0A085W8M1_9BACT</name>
<sequence length="294" mass="31466">MRQLLIRLGRQLALIPIVALASYFLMASLPLTTEDDSKRQVSPELAASYRRDLGVGEPLGFLRPWQKLFRGERLGTSAQGVTGDELLLKLSGSVGVGLVALVFALVWALAFALLKNRWRRGRLAVLGDAIPAVAFGTPVFIPALLFAPAVVERGHFLPELTAALVISLWPGVFLGTLVGDALETELARDYVRTAASKGLPPGVVLRRHVLPNVLPALLDAIGPVATALLAGSFAAERVFGLPYFGQLYVLAVLQKQVAVVVVATTVFASVLAAVGLVVEIVRLLVDPRAREDRT</sequence>
<feature type="transmembrane region" description="Helical" evidence="7">
    <location>
        <begin position="12"/>
        <end position="31"/>
    </location>
</feature>
<feature type="transmembrane region" description="Helical" evidence="7">
    <location>
        <begin position="126"/>
        <end position="150"/>
    </location>
</feature>
<dbReference type="InterPro" id="IPR000515">
    <property type="entry name" value="MetI-like"/>
</dbReference>
<dbReference type="PROSITE" id="PS50928">
    <property type="entry name" value="ABC_TM1"/>
    <property type="match status" value="1"/>
</dbReference>
<evidence type="ECO:0000256" key="5">
    <source>
        <dbReference type="ARBA" id="ARBA00022989"/>
    </source>
</evidence>
<dbReference type="GO" id="GO:0055085">
    <property type="term" value="P:transmembrane transport"/>
    <property type="evidence" value="ECO:0007669"/>
    <property type="project" value="InterPro"/>
</dbReference>
<keyword evidence="3" id="KW-1003">Cell membrane</keyword>
<dbReference type="EMBL" id="JMCB01000015">
    <property type="protein sequence ID" value="KFE64034.1"/>
    <property type="molecule type" value="Genomic_DNA"/>
</dbReference>
<protein>
    <submittedName>
        <fullName evidence="9">Oligopeptide transport system permease protein OppB</fullName>
    </submittedName>
</protein>
<evidence type="ECO:0000313" key="10">
    <source>
        <dbReference type="Proteomes" id="UP000028725"/>
    </source>
</evidence>
<evidence type="ECO:0000256" key="1">
    <source>
        <dbReference type="ARBA" id="ARBA00004651"/>
    </source>
</evidence>
<comment type="similarity">
    <text evidence="7">Belongs to the binding-protein-dependent transport system permease family.</text>
</comment>
<proteinExistence type="inferred from homology"/>
<dbReference type="PANTHER" id="PTHR30465">
    <property type="entry name" value="INNER MEMBRANE ABC TRANSPORTER"/>
    <property type="match status" value="1"/>
</dbReference>
<dbReference type="AlphaFoldDB" id="A0A085W8M1"/>
<gene>
    <name evidence="9" type="ORF">DB31_2447</name>
</gene>
<evidence type="ECO:0000256" key="2">
    <source>
        <dbReference type="ARBA" id="ARBA00022448"/>
    </source>
</evidence>
<feature type="transmembrane region" description="Helical" evidence="7">
    <location>
        <begin position="94"/>
        <end position="114"/>
    </location>
</feature>
<feature type="transmembrane region" description="Helical" evidence="7">
    <location>
        <begin position="216"/>
        <end position="235"/>
    </location>
</feature>
<dbReference type="Pfam" id="PF00528">
    <property type="entry name" value="BPD_transp_1"/>
    <property type="match status" value="1"/>
</dbReference>
<dbReference type="CDD" id="cd06261">
    <property type="entry name" value="TM_PBP2"/>
    <property type="match status" value="1"/>
</dbReference>
<keyword evidence="5 7" id="KW-1133">Transmembrane helix</keyword>
<dbReference type="GO" id="GO:0005886">
    <property type="term" value="C:plasma membrane"/>
    <property type="evidence" value="ECO:0007669"/>
    <property type="project" value="UniProtKB-SubCell"/>
</dbReference>
<evidence type="ECO:0000313" key="9">
    <source>
        <dbReference type="EMBL" id="KFE64034.1"/>
    </source>
</evidence>
<dbReference type="SUPFAM" id="SSF161098">
    <property type="entry name" value="MetI-like"/>
    <property type="match status" value="1"/>
</dbReference>
<feature type="transmembrane region" description="Helical" evidence="7">
    <location>
        <begin position="162"/>
        <end position="182"/>
    </location>
</feature>
<evidence type="ECO:0000256" key="6">
    <source>
        <dbReference type="ARBA" id="ARBA00023136"/>
    </source>
</evidence>
<evidence type="ECO:0000256" key="4">
    <source>
        <dbReference type="ARBA" id="ARBA00022692"/>
    </source>
</evidence>
<dbReference type="InterPro" id="IPR035906">
    <property type="entry name" value="MetI-like_sf"/>
</dbReference>
<keyword evidence="6 7" id="KW-0472">Membrane</keyword>
<dbReference type="Gene3D" id="1.10.3720.10">
    <property type="entry name" value="MetI-like"/>
    <property type="match status" value="1"/>
</dbReference>
<dbReference type="OrthoDB" id="9807402at2"/>
<keyword evidence="10" id="KW-1185">Reference proteome</keyword>
<comment type="caution">
    <text evidence="9">The sequence shown here is derived from an EMBL/GenBank/DDBJ whole genome shotgun (WGS) entry which is preliminary data.</text>
</comment>
<reference evidence="9 10" key="1">
    <citation type="submission" date="2014-04" db="EMBL/GenBank/DDBJ databases">
        <title>Genome assembly of Hyalangium minutum DSM 14724.</title>
        <authorList>
            <person name="Sharma G."/>
            <person name="Subramanian S."/>
        </authorList>
    </citation>
    <scope>NUCLEOTIDE SEQUENCE [LARGE SCALE GENOMIC DNA]</scope>
    <source>
        <strain evidence="9 10">DSM 14724</strain>
    </source>
</reference>
<comment type="subcellular location">
    <subcellularLocation>
        <location evidence="1 7">Cell membrane</location>
        <topology evidence="1 7">Multi-pass membrane protein</topology>
    </subcellularLocation>
</comment>
<feature type="domain" description="ABC transmembrane type-1" evidence="8">
    <location>
        <begin position="90"/>
        <end position="278"/>
    </location>
</feature>